<evidence type="ECO:0000313" key="1">
    <source>
        <dbReference type="EMBL" id="MFD2586982.1"/>
    </source>
</evidence>
<comment type="caution">
    <text evidence="1">The sequence shown here is derived from an EMBL/GenBank/DDBJ whole genome shotgun (WGS) entry which is preliminary data.</text>
</comment>
<evidence type="ECO:0000313" key="2">
    <source>
        <dbReference type="Proteomes" id="UP001597526"/>
    </source>
</evidence>
<protein>
    <submittedName>
        <fullName evidence="1">YdeI/OmpD-associated family protein</fullName>
    </submittedName>
</protein>
<name>A0ABW5MV74_9FLAO</name>
<dbReference type="Pfam" id="PF13376">
    <property type="entry name" value="OmdA"/>
    <property type="match status" value="1"/>
</dbReference>
<dbReference type="EMBL" id="JBHULB010000008">
    <property type="protein sequence ID" value="MFD2586982.1"/>
    <property type="molecule type" value="Genomic_DNA"/>
</dbReference>
<sequence length="161" mass="19089">MQSPVFEISITGSFYSLLLPEDIIKPFLEKNLRRVKAKASFKGKEFWFHGAIQKRNGKHYMMFGKRYQKELGVFPNDYFELQFFEDTSKYGVELPEEFEAVMLSDYEAYQIFESLTDGRKRGLIYAIARYKNQQTRIDKTLLLCENLKRGIRDPREMLKSL</sequence>
<organism evidence="1 2">
    <name type="scientific">Croceitalea marina</name>
    <dbReference type="NCBI Taxonomy" id="1775166"/>
    <lineage>
        <taxon>Bacteria</taxon>
        <taxon>Pseudomonadati</taxon>
        <taxon>Bacteroidota</taxon>
        <taxon>Flavobacteriia</taxon>
        <taxon>Flavobacteriales</taxon>
        <taxon>Flavobacteriaceae</taxon>
        <taxon>Croceitalea</taxon>
    </lineage>
</organism>
<proteinExistence type="predicted"/>
<reference evidence="2" key="1">
    <citation type="journal article" date="2019" name="Int. J. Syst. Evol. Microbiol.">
        <title>The Global Catalogue of Microorganisms (GCM) 10K type strain sequencing project: providing services to taxonomists for standard genome sequencing and annotation.</title>
        <authorList>
            <consortium name="The Broad Institute Genomics Platform"/>
            <consortium name="The Broad Institute Genome Sequencing Center for Infectious Disease"/>
            <person name="Wu L."/>
            <person name="Ma J."/>
        </authorList>
    </citation>
    <scope>NUCLEOTIDE SEQUENCE [LARGE SCALE GENOMIC DNA]</scope>
    <source>
        <strain evidence="2">KCTC 52368</strain>
    </source>
</reference>
<keyword evidence="2" id="KW-1185">Reference proteome</keyword>
<accession>A0ABW5MV74</accession>
<dbReference type="RefSeq" id="WP_377766535.1">
    <property type="nucleotide sequence ID" value="NZ_JBHULB010000008.1"/>
</dbReference>
<gene>
    <name evidence="1" type="ORF">ACFSQJ_08570</name>
</gene>
<dbReference type="Proteomes" id="UP001597526">
    <property type="component" value="Unassembled WGS sequence"/>
</dbReference>